<evidence type="ECO:0000256" key="1">
    <source>
        <dbReference type="SAM" id="MobiDB-lite"/>
    </source>
</evidence>
<accession>A0A919ITP9</accession>
<proteinExistence type="predicted"/>
<dbReference type="Proteomes" id="UP000619479">
    <property type="component" value="Unassembled WGS sequence"/>
</dbReference>
<feature type="region of interest" description="Disordered" evidence="1">
    <location>
        <begin position="112"/>
        <end position="141"/>
    </location>
</feature>
<organism evidence="2 3">
    <name type="scientific">Actinoplanes cyaneus</name>
    <dbReference type="NCBI Taxonomy" id="52696"/>
    <lineage>
        <taxon>Bacteria</taxon>
        <taxon>Bacillati</taxon>
        <taxon>Actinomycetota</taxon>
        <taxon>Actinomycetes</taxon>
        <taxon>Micromonosporales</taxon>
        <taxon>Micromonosporaceae</taxon>
        <taxon>Actinoplanes</taxon>
    </lineage>
</organism>
<protein>
    <submittedName>
        <fullName evidence="2">Uncharacterized protein</fullName>
    </submittedName>
</protein>
<reference evidence="2" key="1">
    <citation type="submission" date="2021-01" db="EMBL/GenBank/DDBJ databases">
        <title>Whole genome shotgun sequence of Actinoplanes cyaneus NBRC 14990.</title>
        <authorList>
            <person name="Komaki H."/>
            <person name="Tamura T."/>
        </authorList>
    </citation>
    <scope>NUCLEOTIDE SEQUENCE</scope>
    <source>
        <strain evidence="2">NBRC 14990</strain>
    </source>
</reference>
<keyword evidence="3" id="KW-1185">Reference proteome</keyword>
<dbReference type="RefSeq" id="WP_203756127.1">
    <property type="nucleotide sequence ID" value="NZ_BAAAUC010000081.1"/>
</dbReference>
<evidence type="ECO:0000313" key="2">
    <source>
        <dbReference type="EMBL" id="GID71208.1"/>
    </source>
</evidence>
<evidence type="ECO:0000313" key="3">
    <source>
        <dbReference type="Proteomes" id="UP000619479"/>
    </source>
</evidence>
<dbReference type="AlphaFoldDB" id="A0A919ITP9"/>
<sequence length="155" mass="16335">MAVRGDDTHFEFGGPDVLCLQLLTLRLTFDTGSTLAVTTYQDDDAFGLAIGSSSNGPGEEMGTGYRSRSSPELPAGQIEEAAVYLDGALLAEVTLRVGGQQVVLIAGEADENSPADSYGIASASPYLSSPRPSDARAMSWTPTRTPLGFVTRQYP</sequence>
<comment type="caution">
    <text evidence="2">The sequence shown here is derived from an EMBL/GenBank/DDBJ whole genome shotgun (WGS) entry which is preliminary data.</text>
</comment>
<name>A0A919ITP9_9ACTN</name>
<feature type="region of interest" description="Disordered" evidence="1">
    <location>
        <begin position="51"/>
        <end position="72"/>
    </location>
</feature>
<dbReference type="EMBL" id="BOMH01000106">
    <property type="protein sequence ID" value="GID71208.1"/>
    <property type="molecule type" value="Genomic_DNA"/>
</dbReference>
<gene>
    <name evidence="2" type="ORF">Acy02nite_90890</name>
</gene>